<dbReference type="InterPro" id="IPR036513">
    <property type="entry name" value="STAS_dom_sf"/>
</dbReference>
<evidence type="ECO:0000313" key="1">
    <source>
        <dbReference type="EMBL" id="NEC54744.1"/>
    </source>
</evidence>
<dbReference type="SUPFAM" id="SSF52091">
    <property type="entry name" value="SpoIIaa-like"/>
    <property type="match status" value="1"/>
</dbReference>
<dbReference type="Gene3D" id="3.30.750.24">
    <property type="entry name" value="STAS domain"/>
    <property type="match status" value="1"/>
</dbReference>
<accession>A0ABX0BIX6</accession>
<organism evidence="1 2">
    <name type="scientific">Amycolatopsis rubida</name>
    <dbReference type="NCBI Taxonomy" id="112413"/>
    <lineage>
        <taxon>Bacteria</taxon>
        <taxon>Bacillati</taxon>
        <taxon>Actinomycetota</taxon>
        <taxon>Actinomycetes</taxon>
        <taxon>Pseudonocardiales</taxon>
        <taxon>Pseudonocardiaceae</taxon>
        <taxon>Amycolatopsis</taxon>
    </lineage>
</organism>
<sequence>MTPPHPLARTWTAPHPRTTWLTVRGEFDHDSQHLLVRTAREMLAAHPDCRAVRLDCGEPAFRDSSGLSGPLMVSRPVRSA</sequence>
<evidence type="ECO:0000313" key="2">
    <source>
        <dbReference type="Proteomes" id="UP000470404"/>
    </source>
</evidence>
<reference evidence="1 2" key="1">
    <citation type="submission" date="2020-01" db="EMBL/GenBank/DDBJ databases">
        <title>Insect and environment-associated Actinomycetes.</title>
        <authorList>
            <person name="Currrie C."/>
            <person name="Chevrette M."/>
            <person name="Carlson C."/>
            <person name="Stubbendieck R."/>
            <person name="Wendt-Pienkowski E."/>
        </authorList>
    </citation>
    <scope>NUCLEOTIDE SEQUENCE [LARGE SCALE GENOMIC DNA]</scope>
    <source>
        <strain evidence="1 2">SID8386</strain>
    </source>
</reference>
<protein>
    <submittedName>
        <fullName evidence="1">Anti-sigma factor antagonist</fullName>
    </submittedName>
</protein>
<dbReference type="Proteomes" id="UP000470404">
    <property type="component" value="Unassembled WGS sequence"/>
</dbReference>
<keyword evidence="2" id="KW-1185">Reference proteome</keyword>
<dbReference type="EMBL" id="JAAGNC010000030">
    <property type="protein sequence ID" value="NEC54744.1"/>
    <property type="molecule type" value="Genomic_DNA"/>
</dbReference>
<comment type="caution">
    <text evidence="1">The sequence shown here is derived from an EMBL/GenBank/DDBJ whole genome shotgun (WGS) entry which is preliminary data.</text>
</comment>
<dbReference type="RefSeq" id="WP_067587338.1">
    <property type="nucleotide sequence ID" value="NZ_JAAGNC010000030.1"/>
</dbReference>
<name>A0ABX0BIX6_9PSEU</name>
<gene>
    <name evidence="1" type="ORF">G3I59_03800</name>
</gene>
<proteinExistence type="predicted"/>